<name>A0AAI9NXJ6_9FIRM</name>
<protein>
    <submittedName>
        <fullName evidence="1">Uncharacterized protein</fullName>
    </submittedName>
</protein>
<organism evidence="1 2">
    <name type="scientific">Coprococcus eutactus</name>
    <dbReference type="NCBI Taxonomy" id="33043"/>
    <lineage>
        <taxon>Bacteria</taxon>
        <taxon>Bacillati</taxon>
        <taxon>Bacillota</taxon>
        <taxon>Clostridia</taxon>
        <taxon>Lachnospirales</taxon>
        <taxon>Lachnospiraceae</taxon>
        <taxon>Coprococcus</taxon>
    </lineage>
</organism>
<gene>
    <name evidence="1" type="ORF">COEU31_06780</name>
</gene>
<sequence length="55" mass="6505">MVNRYMETVSEGTRGLFMFCTIDNDKDVDVFQALATVDRLLYQEKRAKKLRRMAE</sequence>
<accession>A0AAI9NXJ6</accession>
<evidence type="ECO:0000313" key="2">
    <source>
        <dbReference type="Proteomes" id="UP000660047"/>
    </source>
</evidence>
<dbReference type="AlphaFoldDB" id="A0AAI9NXJ6"/>
<dbReference type="EMBL" id="BLYL01000002">
    <property type="protein sequence ID" value="GFO93632.1"/>
    <property type="molecule type" value="Genomic_DNA"/>
</dbReference>
<reference evidence="1" key="1">
    <citation type="submission" date="2020-06" db="EMBL/GenBank/DDBJ databases">
        <title>Characterization of fructooligosaccharide metabolism and fructooligosaccharide-degrading enzymes in human commensal butyrate producers.</title>
        <authorList>
            <person name="Tanno H."/>
            <person name="Fujii T."/>
            <person name="Hirano K."/>
            <person name="Maeno S."/>
            <person name="Tonozuka T."/>
            <person name="Sakamoto M."/>
            <person name="Ohkuma M."/>
            <person name="Tochio T."/>
            <person name="Endo A."/>
        </authorList>
    </citation>
    <scope>NUCLEOTIDE SEQUENCE</scope>
    <source>
        <strain evidence="1">JCM 31265</strain>
    </source>
</reference>
<proteinExistence type="predicted"/>
<comment type="caution">
    <text evidence="1">The sequence shown here is derived from an EMBL/GenBank/DDBJ whole genome shotgun (WGS) entry which is preliminary data.</text>
</comment>
<dbReference type="RefSeq" id="WP_156327925.1">
    <property type="nucleotide sequence ID" value="NZ_BLYL01000002.1"/>
</dbReference>
<evidence type="ECO:0000313" key="1">
    <source>
        <dbReference type="EMBL" id="GFO93632.1"/>
    </source>
</evidence>
<dbReference type="Proteomes" id="UP000660047">
    <property type="component" value="Unassembled WGS sequence"/>
</dbReference>